<name>A0ACB7IXL1_PLECO</name>
<protein>
    <submittedName>
        <fullName evidence="1">Uncharacterized protein</fullName>
    </submittedName>
</protein>
<gene>
    <name evidence="1" type="ORF">CCMSSC00406_0002830</name>
</gene>
<dbReference type="EMBL" id="WQMT02000005">
    <property type="protein sequence ID" value="KAG9222495.1"/>
    <property type="molecule type" value="Genomic_DNA"/>
</dbReference>
<evidence type="ECO:0000313" key="1">
    <source>
        <dbReference type="EMBL" id="KAG9222495.1"/>
    </source>
</evidence>
<reference evidence="1 2" key="1">
    <citation type="journal article" date="2021" name="Appl. Environ. Microbiol.">
        <title>Genetic linkage and physical mapping for an oyster mushroom Pleurotus cornucopiae and QTL analysis for the trait cap color.</title>
        <authorList>
            <person name="Zhang Y."/>
            <person name="Gao W."/>
            <person name="Sonnenberg A."/>
            <person name="Chen Q."/>
            <person name="Zhang J."/>
            <person name="Huang C."/>
        </authorList>
    </citation>
    <scope>NUCLEOTIDE SEQUENCE [LARGE SCALE GENOMIC DNA]</scope>
    <source>
        <strain evidence="1">CCMSSC00406</strain>
    </source>
</reference>
<sequence>MSGRGKGGKGLGKGGAKRHRKILRDNIQGITKPAIRRLARRGGVKRISGLIYEETRGVLKIFLENVIRDSVTYTEHAKRKTVTALDVVYALKRSGRTLYGFARHISRGPHTRILIRDTILLPPRCPVSSAFTVMSHLRFGRLNRSYVALGVVVLLVYMLFVHQDRLSLSSLPYRAIQPVDLTAQRIKTLPKTEVLAHAPGFSVIENLYWHNRTFYLVTDQPWRIPPIKLIASLSTDTRTPANGRVVAKIKSIRLQPVSPEVKESNQIGETISLEAAERQFGSAQVIEGPMIINNDDNFAAHYYHWIGETFLGSWRVWSNYGWRTGMKLPMIKRVAFTQQYSKNDAPPGAKPGKDIFNDKPGANIWFTEKFFPGVVWDTKAVWDRRADSGKVYRITTAVLADRAAGHSGPSAAYKPWGDVLRLPVAPDWLLALRERVFSEYRGDTPLGMPEKPLVVYLQRQDSSRRLVTEDHEALVDELYQLQHEGVADIALEAFNSSMPFDEQVARIARATILIAVHGNGLTHSLWMTPTPRSAVFEFQPRTCTITDYSPLAIAAGVQHYMVHETDFCLPLDCPGRHCEKPGGINTIINLEPRVVTDQIRRILAH</sequence>
<proteinExistence type="predicted"/>
<dbReference type="Proteomes" id="UP000824881">
    <property type="component" value="Unassembled WGS sequence"/>
</dbReference>
<keyword evidence="2" id="KW-1185">Reference proteome</keyword>
<organism evidence="1 2">
    <name type="scientific">Pleurotus cornucopiae</name>
    <name type="common">Cornucopia mushroom</name>
    <dbReference type="NCBI Taxonomy" id="5321"/>
    <lineage>
        <taxon>Eukaryota</taxon>
        <taxon>Fungi</taxon>
        <taxon>Dikarya</taxon>
        <taxon>Basidiomycota</taxon>
        <taxon>Agaricomycotina</taxon>
        <taxon>Agaricomycetes</taxon>
        <taxon>Agaricomycetidae</taxon>
        <taxon>Agaricales</taxon>
        <taxon>Pleurotineae</taxon>
        <taxon>Pleurotaceae</taxon>
        <taxon>Pleurotus</taxon>
    </lineage>
</organism>
<evidence type="ECO:0000313" key="2">
    <source>
        <dbReference type="Proteomes" id="UP000824881"/>
    </source>
</evidence>
<accession>A0ACB7IXL1</accession>
<comment type="caution">
    <text evidence="1">The sequence shown here is derived from an EMBL/GenBank/DDBJ whole genome shotgun (WGS) entry which is preliminary data.</text>
</comment>